<reference evidence="1" key="1">
    <citation type="submission" date="2019-08" db="EMBL/GenBank/DDBJ databases">
        <authorList>
            <person name="Kucharzyk K."/>
            <person name="Murdoch R.W."/>
            <person name="Higgins S."/>
            <person name="Loffler F."/>
        </authorList>
    </citation>
    <scope>NUCLEOTIDE SEQUENCE</scope>
</reference>
<accession>A0A645GZ72</accession>
<dbReference type="GO" id="GO:0009236">
    <property type="term" value="P:cobalamin biosynthetic process"/>
    <property type="evidence" value="ECO:0007669"/>
    <property type="project" value="InterPro"/>
</dbReference>
<evidence type="ECO:0008006" key="2">
    <source>
        <dbReference type="Google" id="ProtNLM"/>
    </source>
</evidence>
<comment type="caution">
    <text evidence="1">The sequence shown here is derived from an EMBL/GenBank/DDBJ whole genome shotgun (WGS) entry which is preliminary data.</text>
</comment>
<dbReference type="InterPro" id="IPR003203">
    <property type="entry name" value="CobU/CobP"/>
</dbReference>
<dbReference type="SUPFAM" id="SSF52540">
    <property type="entry name" value="P-loop containing nucleoside triphosphate hydrolases"/>
    <property type="match status" value="1"/>
</dbReference>
<evidence type="ECO:0000313" key="1">
    <source>
        <dbReference type="EMBL" id="MPN31352.1"/>
    </source>
</evidence>
<dbReference type="Gene3D" id="3.40.50.300">
    <property type="entry name" value="P-loop containing nucleotide triphosphate hydrolases"/>
    <property type="match status" value="1"/>
</dbReference>
<dbReference type="GO" id="GO:0000166">
    <property type="term" value="F:nucleotide binding"/>
    <property type="evidence" value="ECO:0007669"/>
    <property type="project" value="InterPro"/>
</dbReference>
<dbReference type="AlphaFoldDB" id="A0A645GZ72"/>
<dbReference type="GO" id="GO:0043752">
    <property type="term" value="F:adenosylcobinamide kinase activity"/>
    <property type="evidence" value="ECO:0007669"/>
    <property type="project" value="InterPro"/>
</dbReference>
<name>A0A645GZ72_9ZZZZ</name>
<proteinExistence type="predicted"/>
<dbReference type="Pfam" id="PF02283">
    <property type="entry name" value="CobU"/>
    <property type="match status" value="1"/>
</dbReference>
<gene>
    <name evidence="1" type="ORF">SDC9_178826</name>
</gene>
<protein>
    <recommendedName>
        <fullName evidence="2">Adenosylcobinamide kinase</fullName>
    </recommendedName>
</protein>
<dbReference type="InterPro" id="IPR027417">
    <property type="entry name" value="P-loop_NTPase"/>
</dbReference>
<organism evidence="1">
    <name type="scientific">bioreactor metagenome</name>
    <dbReference type="NCBI Taxonomy" id="1076179"/>
    <lineage>
        <taxon>unclassified sequences</taxon>
        <taxon>metagenomes</taxon>
        <taxon>ecological metagenomes</taxon>
    </lineage>
</organism>
<dbReference type="EMBL" id="VSSQ01082846">
    <property type="protein sequence ID" value="MPN31352.1"/>
    <property type="molecule type" value="Genomic_DNA"/>
</dbReference>
<sequence>MHFIIGGAYQGKQEYARLRFGLKQQDIFFCEEDRNADFSKACISHMENFAYYCIRLGIEPAEELEHRAEEWQQNILICDDIFCGVVPADADARAWREAAGRMACYLSRRAESVTRVFCGLPIKLK</sequence>